<dbReference type="EMBL" id="CQPD01000002">
    <property type="protein sequence ID" value="CNT60135.1"/>
    <property type="molecule type" value="Genomic_DNA"/>
</dbReference>
<protein>
    <submittedName>
        <fullName evidence="1">Uncharacterized protein</fullName>
    </submittedName>
</protein>
<dbReference type="AlphaFoldDB" id="A0A655BMH7"/>
<evidence type="ECO:0000313" key="1">
    <source>
        <dbReference type="EMBL" id="CNT60135.1"/>
    </source>
</evidence>
<dbReference type="Proteomes" id="UP000042394">
    <property type="component" value="Unassembled WGS sequence"/>
</dbReference>
<accession>A0A655BMH7</accession>
<proteinExistence type="predicted"/>
<sequence length="127" mass="15183">MDSFSDNFPGIHRHIRRKLRNPVKNIGKALTIHKMFHIQRRQRREMFAFFFPIVIKQTADRRGIFFPRFVAIHQDMPLDSHTAGELHQRFQARLSKLNDFNALRIKMMSTLTRQLINNPGFRLAFHQ</sequence>
<organism evidence="1 2">
    <name type="scientific">Salmonella enterica subsp. enterica serovar Bovismorbificans</name>
    <dbReference type="NCBI Taxonomy" id="58097"/>
    <lineage>
        <taxon>Bacteria</taxon>
        <taxon>Pseudomonadati</taxon>
        <taxon>Pseudomonadota</taxon>
        <taxon>Gammaproteobacteria</taxon>
        <taxon>Enterobacterales</taxon>
        <taxon>Enterobacteriaceae</taxon>
        <taxon>Salmonella</taxon>
    </lineage>
</organism>
<reference evidence="1 2" key="1">
    <citation type="submission" date="2015-03" db="EMBL/GenBank/DDBJ databases">
        <authorList>
            <consortium name="Pathogen Informatics"/>
        </authorList>
    </citation>
    <scope>NUCLEOTIDE SEQUENCE [LARGE SCALE GENOMIC DNA]</scope>
    <source>
        <strain evidence="1 2">D4891</strain>
    </source>
</reference>
<name>A0A655BMH7_SALET</name>
<evidence type="ECO:0000313" key="2">
    <source>
        <dbReference type="Proteomes" id="UP000042394"/>
    </source>
</evidence>
<gene>
    <name evidence="1" type="ORF">ERS008207_00239</name>
</gene>